<keyword evidence="1" id="KW-0547">Nucleotide-binding</keyword>
<keyword evidence="6" id="KW-1185">Reference proteome</keyword>
<gene>
    <name evidence="5" type="ORF">BDN71DRAFT_1427705</name>
</gene>
<evidence type="ECO:0000313" key="6">
    <source>
        <dbReference type="Proteomes" id="UP000807025"/>
    </source>
</evidence>
<reference evidence="5" key="1">
    <citation type="submission" date="2020-11" db="EMBL/GenBank/DDBJ databases">
        <authorList>
            <consortium name="DOE Joint Genome Institute"/>
            <person name="Ahrendt S."/>
            <person name="Riley R."/>
            <person name="Andreopoulos W."/>
            <person name="Labutti K."/>
            <person name="Pangilinan J."/>
            <person name="Ruiz-Duenas F.J."/>
            <person name="Barrasa J.M."/>
            <person name="Sanchez-Garcia M."/>
            <person name="Camarero S."/>
            <person name="Miyauchi S."/>
            <person name="Serrano A."/>
            <person name="Linde D."/>
            <person name="Babiker R."/>
            <person name="Drula E."/>
            <person name="Ayuso-Fernandez I."/>
            <person name="Pacheco R."/>
            <person name="Padilla G."/>
            <person name="Ferreira P."/>
            <person name="Barriuso J."/>
            <person name="Kellner H."/>
            <person name="Castanera R."/>
            <person name="Alfaro M."/>
            <person name="Ramirez L."/>
            <person name="Pisabarro A.G."/>
            <person name="Kuo A."/>
            <person name="Tritt A."/>
            <person name="Lipzen A."/>
            <person name="He G."/>
            <person name="Yan M."/>
            <person name="Ng V."/>
            <person name="Cullen D."/>
            <person name="Martin F."/>
            <person name="Rosso M.-N."/>
            <person name="Henrissat B."/>
            <person name="Hibbett D."/>
            <person name="Martinez A.T."/>
            <person name="Grigoriev I.V."/>
        </authorList>
    </citation>
    <scope>NUCLEOTIDE SEQUENCE</scope>
    <source>
        <strain evidence="5">ATCC 90797</strain>
    </source>
</reference>
<dbReference type="Pfam" id="PF00004">
    <property type="entry name" value="AAA"/>
    <property type="match status" value="1"/>
</dbReference>
<dbReference type="EMBL" id="MU154529">
    <property type="protein sequence ID" value="KAF9500112.1"/>
    <property type="molecule type" value="Genomic_DNA"/>
</dbReference>
<evidence type="ECO:0008006" key="7">
    <source>
        <dbReference type="Google" id="ProtNLM"/>
    </source>
</evidence>
<evidence type="ECO:0000259" key="3">
    <source>
        <dbReference type="Pfam" id="PF00004"/>
    </source>
</evidence>
<evidence type="ECO:0000256" key="1">
    <source>
        <dbReference type="ARBA" id="ARBA00022741"/>
    </source>
</evidence>
<sequence length="201" mass="22356">MGDCPDPRQLSSNGLNDASLQSAADRIPKRRILLIEDIDCAFPSREDEDELLANPTAVTLPPRPGVPPPPRTFDTMSGLLNVLDGVNSDSGKIFMATTNYVDRLDSALIRPSRIDMKIEYKLANKEQAVALFNRFFVTPDAIRESHDKHPHELPPLHELADEFASHIPEDELTVAELWGYSLACKRRPQRGEGKEEEGVAS</sequence>
<evidence type="ECO:0000313" key="5">
    <source>
        <dbReference type="EMBL" id="KAF9500112.1"/>
    </source>
</evidence>
<comment type="caution">
    <text evidence="5">The sequence shown here is derived from an EMBL/GenBank/DDBJ whole genome shotgun (WGS) entry which is preliminary data.</text>
</comment>
<dbReference type="InterPro" id="IPR050747">
    <property type="entry name" value="Mitochondrial_chaperone_BCS1"/>
</dbReference>
<feature type="domain" description="ATPase AAA-type core" evidence="3">
    <location>
        <begin position="74"/>
        <end position="120"/>
    </location>
</feature>
<dbReference type="OrthoDB" id="10251412at2759"/>
<dbReference type="SUPFAM" id="SSF52540">
    <property type="entry name" value="P-loop containing nucleoside triphosphate hydrolases"/>
    <property type="match status" value="1"/>
</dbReference>
<feature type="domain" description="Mitochondrial chaperone BCS1-like ATPase lid" evidence="4">
    <location>
        <begin position="125"/>
        <end position="189"/>
    </location>
</feature>
<dbReference type="Gene3D" id="3.40.50.300">
    <property type="entry name" value="P-loop containing nucleotide triphosphate hydrolases"/>
    <property type="match status" value="1"/>
</dbReference>
<evidence type="ECO:0000256" key="2">
    <source>
        <dbReference type="ARBA" id="ARBA00022840"/>
    </source>
</evidence>
<accession>A0A9P6A4Z2</accession>
<dbReference type="PANTHER" id="PTHR23070">
    <property type="entry name" value="BCS1 AAA-TYPE ATPASE"/>
    <property type="match status" value="1"/>
</dbReference>
<dbReference type="InterPro" id="IPR027417">
    <property type="entry name" value="P-loop_NTPase"/>
</dbReference>
<name>A0A9P6A4Z2_PLEER</name>
<protein>
    <recommendedName>
        <fullName evidence="7">ATPase AAA-type core domain-containing protein</fullName>
    </recommendedName>
</protein>
<dbReference type="Proteomes" id="UP000807025">
    <property type="component" value="Unassembled WGS sequence"/>
</dbReference>
<dbReference type="GO" id="GO:0016887">
    <property type="term" value="F:ATP hydrolysis activity"/>
    <property type="evidence" value="ECO:0007669"/>
    <property type="project" value="InterPro"/>
</dbReference>
<proteinExistence type="predicted"/>
<dbReference type="AlphaFoldDB" id="A0A9P6A4Z2"/>
<keyword evidence="2" id="KW-0067">ATP-binding</keyword>
<dbReference type="GO" id="GO:0005524">
    <property type="term" value="F:ATP binding"/>
    <property type="evidence" value="ECO:0007669"/>
    <property type="project" value="UniProtKB-KW"/>
</dbReference>
<dbReference type="InterPro" id="IPR057495">
    <property type="entry name" value="AAA_lid_BCS1"/>
</dbReference>
<evidence type="ECO:0000259" key="4">
    <source>
        <dbReference type="Pfam" id="PF25426"/>
    </source>
</evidence>
<dbReference type="InterPro" id="IPR003959">
    <property type="entry name" value="ATPase_AAA_core"/>
</dbReference>
<dbReference type="Pfam" id="PF25426">
    <property type="entry name" value="AAA_lid_BCS1"/>
    <property type="match status" value="1"/>
</dbReference>
<organism evidence="5 6">
    <name type="scientific">Pleurotus eryngii</name>
    <name type="common">Boletus of the steppes</name>
    <dbReference type="NCBI Taxonomy" id="5323"/>
    <lineage>
        <taxon>Eukaryota</taxon>
        <taxon>Fungi</taxon>
        <taxon>Dikarya</taxon>
        <taxon>Basidiomycota</taxon>
        <taxon>Agaricomycotina</taxon>
        <taxon>Agaricomycetes</taxon>
        <taxon>Agaricomycetidae</taxon>
        <taxon>Agaricales</taxon>
        <taxon>Pleurotineae</taxon>
        <taxon>Pleurotaceae</taxon>
        <taxon>Pleurotus</taxon>
    </lineage>
</organism>